<comment type="caution">
    <text evidence="1">The sequence shown here is derived from an EMBL/GenBank/DDBJ whole genome shotgun (WGS) entry which is preliminary data.</text>
</comment>
<dbReference type="EMBL" id="JAXCGZ010017192">
    <property type="protein sequence ID" value="KAK7068576.1"/>
    <property type="molecule type" value="Genomic_DNA"/>
</dbReference>
<keyword evidence="2" id="KW-1185">Reference proteome</keyword>
<proteinExistence type="predicted"/>
<protein>
    <submittedName>
        <fullName evidence="1">Uncharacterized protein</fullName>
    </submittedName>
</protein>
<evidence type="ECO:0000313" key="1">
    <source>
        <dbReference type="EMBL" id="KAK7068576.1"/>
    </source>
</evidence>
<sequence length="66" mass="7770">MSLFNSFRTQRVLYMSLFKALRTQRVVYMSLFKISLTRKLKLDSYSLYFVGGGEGHSLEQNNSTYF</sequence>
<name>A0AAN8WQV2_HALRR</name>
<evidence type="ECO:0000313" key="2">
    <source>
        <dbReference type="Proteomes" id="UP001381693"/>
    </source>
</evidence>
<gene>
    <name evidence="1" type="ORF">SK128_021322</name>
</gene>
<organism evidence="1 2">
    <name type="scientific">Halocaridina rubra</name>
    <name type="common">Hawaiian red shrimp</name>
    <dbReference type="NCBI Taxonomy" id="373956"/>
    <lineage>
        <taxon>Eukaryota</taxon>
        <taxon>Metazoa</taxon>
        <taxon>Ecdysozoa</taxon>
        <taxon>Arthropoda</taxon>
        <taxon>Crustacea</taxon>
        <taxon>Multicrustacea</taxon>
        <taxon>Malacostraca</taxon>
        <taxon>Eumalacostraca</taxon>
        <taxon>Eucarida</taxon>
        <taxon>Decapoda</taxon>
        <taxon>Pleocyemata</taxon>
        <taxon>Caridea</taxon>
        <taxon>Atyoidea</taxon>
        <taxon>Atyidae</taxon>
        <taxon>Halocaridina</taxon>
    </lineage>
</organism>
<dbReference type="AlphaFoldDB" id="A0AAN8WQV2"/>
<reference evidence="1 2" key="1">
    <citation type="submission" date="2023-11" db="EMBL/GenBank/DDBJ databases">
        <title>Halocaridina rubra genome assembly.</title>
        <authorList>
            <person name="Smith C."/>
        </authorList>
    </citation>
    <scope>NUCLEOTIDE SEQUENCE [LARGE SCALE GENOMIC DNA]</scope>
    <source>
        <strain evidence="1">EP-1</strain>
        <tissue evidence="1">Whole</tissue>
    </source>
</reference>
<dbReference type="Proteomes" id="UP001381693">
    <property type="component" value="Unassembled WGS sequence"/>
</dbReference>
<accession>A0AAN8WQV2</accession>